<dbReference type="NCBIfam" id="TIGR00159">
    <property type="entry name" value="diadenylate cyclase CdaA"/>
    <property type="match status" value="1"/>
</dbReference>
<reference evidence="12 13" key="1">
    <citation type="submission" date="2020-08" db="EMBL/GenBank/DDBJ databases">
        <title>Genomic Encyclopedia of Type Strains, Phase IV (KMG-IV): sequencing the most valuable type-strain genomes for metagenomic binning, comparative biology and taxonomic classification.</title>
        <authorList>
            <person name="Goeker M."/>
        </authorList>
    </citation>
    <scope>NUCLEOTIDE SEQUENCE [LARGE SCALE GENOMIC DNA]</scope>
    <source>
        <strain evidence="12 13">DSM 28570</strain>
    </source>
</reference>
<evidence type="ECO:0000256" key="9">
    <source>
        <dbReference type="ARBA" id="ARBA00023136"/>
    </source>
</evidence>
<dbReference type="Pfam" id="PF19293">
    <property type="entry name" value="CdaA_N"/>
    <property type="match status" value="1"/>
</dbReference>
<evidence type="ECO:0000256" key="8">
    <source>
        <dbReference type="ARBA" id="ARBA00022989"/>
    </source>
</evidence>
<protein>
    <recommendedName>
        <fullName evidence="10">Diadenylate cyclase</fullName>
        <shortName evidence="10">DAC</shortName>
        <ecNumber evidence="10">2.7.7.85</ecNumber>
    </recommendedName>
    <alternativeName>
        <fullName evidence="10">Cyclic-di-AMP synthase</fullName>
        <shortName evidence="10">c-di-AMP synthase</shortName>
    </alternativeName>
</protein>
<organism evidence="12 13">
    <name type="scientific">Desulfoprunum benzoelyticum</name>
    <dbReference type="NCBI Taxonomy" id="1506996"/>
    <lineage>
        <taxon>Bacteria</taxon>
        <taxon>Pseudomonadati</taxon>
        <taxon>Thermodesulfobacteriota</taxon>
        <taxon>Desulfobulbia</taxon>
        <taxon>Desulfobulbales</taxon>
        <taxon>Desulfobulbaceae</taxon>
        <taxon>Desulfoprunum</taxon>
    </lineage>
</organism>
<dbReference type="HAMAP" id="MF_01499">
    <property type="entry name" value="DacA"/>
    <property type="match status" value="1"/>
</dbReference>
<gene>
    <name evidence="10" type="primary">dacA</name>
    <name evidence="12" type="ORF">HNQ81_002563</name>
</gene>
<comment type="function">
    <text evidence="10">Catalyzes the condensation of 2 ATP molecules into cyclic di-AMP (c-di-AMP), a second messenger used to regulate differing processes in different bacteria.</text>
</comment>
<keyword evidence="13" id="KW-1185">Reference proteome</keyword>
<feature type="domain" description="DAC" evidence="11">
    <location>
        <begin position="80"/>
        <end position="235"/>
    </location>
</feature>
<accession>A0A840UVF9</accession>
<dbReference type="InterPro" id="IPR034701">
    <property type="entry name" value="CdaA"/>
</dbReference>
<dbReference type="GO" id="GO:0004016">
    <property type="term" value="F:adenylate cyclase activity"/>
    <property type="evidence" value="ECO:0007669"/>
    <property type="project" value="UniProtKB-UniRule"/>
</dbReference>
<keyword evidence="6 10" id="KW-0547">Nucleotide-binding</keyword>
<keyword evidence="9 10" id="KW-0472">Membrane</keyword>
<evidence type="ECO:0000256" key="6">
    <source>
        <dbReference type="ARBA" id="ARBA00022741"/>
    </source>
</evidence>
<proteinExistence type="inferred from homology"/>
<dbReference type="GO" id="GO:0005524">
    <property type="term" value="F:ATP binding"/>
    <property type="evidence" value="ECO:0007669"/>
    <property type="project" value="UniProtKB-UniRule"/>
</dbReference>
<dbReference type="SUPFAM" id="SSF143597">
    <property type="entry name" value="YojJ-like"/>
    <property type="match status" value="1"/>
</dbReference>
<evidence type="ECO:0000256" key="3">
    <source>
        <dbReference type="ARBA" id="ARBA00022679"/>
    </source>
</evidence>
<keyword evidence="8 10" id="KW-1133">Transmembrane helix</keyword>
<dbReference type="InterPro" id="IPR036888">
    <property type="entry name" value="DNA_integrity_DisA_N_sf"/>
</dbReference>
<dbReference type="PIRSF" id="PIRSF004793">
    <property type="entry name" value="UCP004793"/>
    <property type="match status" value="1"/>
</dbReference>
<dbReference type="EMBL" id="JACHEO010000015">
    <property type="protein sequence ID" value="MBB5348823.1"/>
    <property type="molecule type" value="Genomic_DNA"/>
</dbReference>
<dbReference type="Gene3D" id="3.40.1700.10">
    <property type="entry name" value="DNA integrity scanning protein, DisA, N-terminal domain"/>
    <property type="match status" value="1"/>
</dbReference>
<sequence>MMDLFNYYRWQDIVDILVVAFVINQLISIIRGTRSVQMALGLIILSIVYSLAKVLDLSTLMWLLQNFLSSILLIVIIVFQQDIRRALTQVGKTPFQKDMDFADKDLDEIIRSVQYLAKRRIGALIVIERETGLRDFVESGIELDARLTRELLISIFMPVSPLHDGGVIVGNGRILTAGCILPLSQNPFINKRYGTRHRAAIGLSEETDAVIVVVSEETQEISIVKNGVLTTQPDEINLINSLRAIFIEKEGPSHSWKSWFSKK</sequence>
<comment type="caution">
    <text evidence="12">The sequence shown here is derived from an EMBL/GenBank/DDBJ whole genome shotgun (WGS) entry which is preliminary data.</text>
</comment>
<dbReference type="PANTHER" id="PTHR34185:SF1">
    <property type="entry name" value="DIADENYLATE CYCLASE"/>
    <property type="match status" value="1"/>
</dbReference>
<comment type="similarity">
    <text evidence="10">Belongs to the adenylate cyclase family. DacA/CdaA subfamily.</text>
</comment>
<evidence type="ECO:0000256" key="10">
    <source>
        <dbReference type="HAMAP-Rule" id="MF_01499"/>
    </source>
</evidence>
<evidence type="ECO:0000259" key="11">
    <source>
        <dbReference type="PROSITE" id="PS51794"/>
    </source>
</evidence>
<dbReference type="AlphaFoldDB" id="A0A840UVF9"/>
<dbReference type="InterPro" id="IPR014046">
    <property type="entry name" value="C-di-AMP_synthase"/>
</dbReference>
<dbReference type="EC" id="2.7.7.85" evidence="10"/>
<dbReference type="PROSITE" id="PS51794">
    <property type="entry name" value="DAC"/>
    <property type="match status" value="1"/>
</dbReference>
<evidence type="ECO:0000256" key="1">
    <source>
        <dbReference type="ARBA" id="ARBA00000877"/>
    </source>
</evidence>
<dbReference type="RefSeq" id="WP_183351644.1">
    <property type="nucleotide sequence ID" value="NZ_JACHEO010000015.1"/>
</dbReference>
<feature type="transmembrane region" description="Helical" evidence="10">
    <location>
        <begin position="59"/>
        <end position="79"/>
    </location>
</feature>
<dbReference type="PANTHER" id="PTHR34185">
    <property type="entry name" value="DIADENYLATE CYCLASE"/>
    <property type="match status" value="1"/>
</dbReference>
<keyword evidence="7 10" id="KW-0067">ATP-binding</keyword>
<dbReference type="InterPro" id="IPR050338">
    <property type="entry name" value="DisA"/>
</dbReference>
<keyword evidence="3 10" id="KW-0808">Transferase</keyword>
<dbReference type="Proteomes" id="UP000539642">
    <property type="component" value="Unassembled WGS sequence"/>
</dbReference>
<evidence type="ECO:0000256" key="2">
    <source>
        <dbReference type="ARBA" id="ARBA00022475"/>
    </source>
</evidence>
<dbReference type="InterPro" id="IPR045585">
    <property type="entry name" value="CdaA_N"/>
</dbReference>
<dbReference type="GO" id="GO:0106408">
    <property type="term" value="F:diadenylate cyclase activity"/>
    <property type="evidence" value="ECO:0007669"/>
    <property type="project" value="UniProtKB-EC"/>
</dbReference>
<evidence type="ECO:0000313" key="13">
    <source>
        <dbReference type="Proteomes" id="UP000539642"/>
    </source>
</evidence>
<comment type="subunit">
    <text evidence="10">Probably a homodimer.</text>
</comment>
<keyword evidence="4 10" id="KW-0812">Transmembrane</keyword>
<dbReference type="InterPro" id="IPR003390">
    <property type="entry name" value="DNA_integrity_scan_DisA_N"/>
</dbReference>
<dbReference type="GO" id="GO:0006171">
    <property type="term" value="P:cAMP biosynthetic process"/>
    <property type="evidence" value="ECO:0007669"/>
    <property type="project" value="InterPro"/>
</dbReference>
<name>A0A840UVF9_9BACT</name>
<dbReference type="Pfam" id="PF02457">
    <property type="entry name" value="DAC"/>
    <property type="match status" value="1"/>
</dbReference>
<comment type="caution">
    <text evidence="10">Lacks conserved residue(s) required for the propagation of feature annotation.</text>
</comment>
<keyword evidence="2 10" id="KW-1003">Cell membrane</keyword>
<evidence type="ECO:0000256" key="5">
    <source>
        <dbReference type="ARBA" id="ARBA00022695"/>
    </source>
</evidence>
<feature type="transmembrane region" description="Helical" evidence="10">
    <location>
        <begin position="36"/>
        <end position="52"/>
    </location>
</feature>
<comment type="catalytic activity">
    <reaction evidence="1 10">
        <text>2 ATP = 3',3'-c-di-AMP + 2 diphosphate</text>
        <dbReference type="Rhea" id="RHEA:35655"/>
        <dbReference type="ChEBI" id="CHEBI:30616"/>
        <dbReference type="ChEBI" id="CHEBI:33019"/>
        <dbReference type="ChEBI" id="CHEBI:71500"/>
        <dbReference type="EC" id="2.7.7.85"/>
    </reaction>
</comment>
<evidence type="ECO:0000313" key="12">
    <source>
        <dbReference type="EMBL" id="MBB5348823.1"/>
    </source>
</evidence>
<feature type="transmembrane region" description="Helical" evidence="10">
    <location>
        <begin position="12"/>
        <end position="30"/>
    </location>
</feature>
<keyword evidence="5 10" id="KW-0548">Nucleotidyltransferase</keyword>
<evidence type="ECO:0000256" key="7">
    <source>
        <dbReference type="ARBA" id="ARBA00022840"/>
    </source>
</evidence>
<dbReference type="FunFam" id="3.40.1700.10:FF:000002">
    <property type="entry name" value="Diadenylate cyclase"/>
    <property type="match status" value="1"/>
</dbReference>
<evidence type="ECO:0000256" key="4">
    <source>
        <dbReference type="ARBA" id="ARBA00022692"/>
    </source>
</evidence>